<gene>
    <name evidence="2" type="ORF">Mgra_00004183</name>
</gene>
<accession>A0A8S9ZSD2</accession>
<reference evidence="2" key="1">
    <citation type="journal article" date="2020" name="Ecol. Evol.">
        <title>Genome structure and content of the rice root-knot nematode (Meloidogyne graminicola).</title>
        <authorList>
            <person name="Phan N.T."/>
            <person name="Danchin E.G.J."/>
            <person name="Klopp C."/>
            <person name="Perfus-Barbeoch L."/>
            <person name="Kozlowski D.K."/>
            <person name="Koutsovoulos G.D."/>
            <person name="Lopez-Roques C."/>
            <person name="Bouchez O."/>
            <person name="Zahm M."/>
            <person name="Besnard G."/>
            <person name="Bellafiore S."/>
        </authorList>
    </citation>
    <scope>NUCLEOTIDE SEQUENCE</scope>
    <source>
        <strain evidence="2">VN-18</strain>
    </source>
</reference>
<dbReference type="AlphaFoldDB" id="A0A8S9ZSD2"/>
<evidence type="ECO:0000256" key="1">
    <source>
        <dbReference type="ARBA" id="ARBA00008889"/>
    </source>
</evidence>
<dbReference type="Gene3D" id="3.30.70.1730">
    <property type="match status" value="1"/>
</dbReference>
<dbReference type="Proteomes" id="UP000605970">
    <property type="component" value="Unassembled WGS sequence"/>
</dbReference>
<dbReference type="EMBL" id="JABEBT010000030">
    <property type="protein sequence ID" value="KAF7636398.1"/>
    <property type="molecule type" value="Genomic_DNA"/>
</dbReference>
<dbReference type="InterPro" id="IPR043141">
    <property type="entry name" value="Ribosomal_uL10-like_sf"/>
</dbReference>
<comment type="caution">
    <text evidence="2">The sequence shown here is derived from an EMBL/GenBank/DDBJ whole genome shotgun (WGS) entry which is preliminary data.</text>
</comment>
<keyword evidence="3" id="KW-1185">Reference proteome</keyword>
<dbReference type="OrthoDB" id="360689at2759"/>
<protein>
    <submittedName>
        <fullName evidence="2">Uncharacterized protein</fullName>
    </submittedName>
</protein>
<name>A0A8S9ZSD2_9BILA</name>
<evidence type="ECO:0000313" key="2">
    <source>
        <dbReference type="EMBL" id="KAF7636398.1"/>
    </source>
</evidence>
<comment type="similarity">
    <text evidence="1">Belongs to the universal ribosomal protein uL10 family.</text>
</comment>
<dbReference type="SUPFAM" id="SSF160369">
    <property type="entry name" value="Ribosomal protein L10-like"/>
    <property type="match status" value="1"/>
</dbReference>
<proteinExistence type="inferred from homology"/>
<evidence type="ECO:0000313" key="3">
    <source>
        <dbReference type="Proteomes" id="UP000605970"/>
    </source>
</evidence>
<sequence>MLQLYKIYFYLNKFNLINYRYVSNYHVRPNPRPYKRRVYEAALAPIIPNELEQEWKQLKNPYNIYATSSPHKEFFNENEFSLYELALIEKVSNWIKTEEFKVMAICHTNFVKEEVIWFAKNKFRLEGIELIDYPKNIANLFNQCSQYNWIFPIVVKFNEEILSLEQTKEIAEYKTLENAQIQTTLILNNFINQFSNSLNNIICQFPQLLNAHLEEKNKEKEEEGGRKYFLL</sequence>
<organism evidence="2 3">
    <name type="scientific">Meloidogyne graminicola</name>
    <dbReference type="NCBI Taxonomy" id="189291"/>
    <lineage>
        <taxon>Eukaryota</taxon>
        <taxon>Metazoa</taxon>
        <taxon>Ecdysozoa</taxon>
        <taxon>Nematoda</taxon>
        <taxon>Chromadorea</taxon>
        <taxon>Rhabditida</taxon>
        <taxon>Tylenchina</taxon>
        <taxon>Tylenchomorpha</taxon>
        <taxon>Tylenchoidea</taxon>
        <taxon>Meloidogynidae</taxon>
        <taxon>Meloidogyninae</taxon>
        <taxon>Meloidogyne</taxon>
    </lineage>
</organism>